<proteinExistence type="predicted"/>
<gene>
    <name evidence="2" type="ORF">AMJ44_11565</name>
</gene>
<dbReference type="InterPro" id="IPR003615">
    <property type="entry name" value="HNH_nuc"/>
</dbReference>
<evidence type="ECO:0000313" key="3">
    <source>
        <dbReference type="Proteomes" id="UP000051861"/>
    </source>
</evidence>
<protein>
    <recommendedName>
        <fullName evidence="1">HNH nuclease domain-containing protein</fullName>
    </recommendedName>
</protein>
<sequence length="306" mass="35305">MNIYIALTDLTWFENLRYIQPLEEVNFWVPGKSISLPQLQPGELLLFKLHSPNNYIVGGGVYAHGNIFPISLAWQAFGLNNGASTYEELRALIERYRGYEPPNRDYEIGCVALTRPFFWPEDRWIDSHGYWKAGSRKYIKYDLSEEVGMKLWNALQIQSSGNLALAPKDETHKARHGKPHLVEPRLGQGSFRMSVADAYGRRCAVTQERVLHVLEAAHIKPYEKSGPHAIGNGVFLRSDIHRLLDSGYVTISPNYRFEVSRRIKEDFDNGKEYQRLHGSRLYLPSRSTDYPSSEFIKWHNENKYKG</sequence>
<accession>A0A0S7XR92</accession>
<dbReference type="Pfam" id="PF13391">
    <property type="entry name" value="HNH_2"/>
    <property type="match status" value="1"/>
</dbReference>
<reference evidence="2 3" key="1">
    <citation type="journal article" date="2015" name="Microbiome">
        <title>Genomic resolution of linkages in carbon, nitrogen, and sulfur cycling among widespread estuary sediment bacteria.</title>
        <authorList>
            <person name="Baker B.J."/>
            <person name="Lazar C.S."/>
            <person name="Teske A.P."/>
            <person name="Dick G.J."/>
        </authorList>
    </citation>
    <scope>NUCLEOTIDE SEQUENCE [LARGE SCALE GENOMIC DNA]</scope>
    <source>
        <strain evidence="2">DG_54_3</strain>
    </source>
</reference>
<evidence type="ECO:0000313" key="2">
    <source>
        <dbReference type="EMBL" id="KPJ64990.1"/>
    </source>
</evidence>
<dbReference type="AlphaFoldDB" id="A0A0S7XR92"/>
<dbReference type="PATRIC" id="fig|1703775.3.peg.1272"/>
<organism evidence="2 3">
    <name type="scientific">candidate division WOR-1 bacterium DG_54_3</name>
    <dbReference type="NCBI Taxonomy" id="1703775"/>
    <lineage>
        <taxon>Bacteria</taxon>
        <taxon>Bacillati</taxon>
        <taxon>Saganbacteria</taxon>
    </lineage>
</organism>
<dbReference type="EMBL" id="LIZX01000150">
    <property type="protein sequence ID" value="KPJ64990.1"/>
    <property type="molecule type" value="Genomic_DNA"/>
</dbReference>
<dbReference type="Proteomes" id="UP000051861">
    <property type="component" value="Unassembled WGS sequence"/>
</dbReference>
<feature type="domain" description="HNH nuclease" evidence="1">
    <location>
        <begin position="203"/>
        <end position="251"/>
    </location>
</feature>
<name>A0A0S7XR92_UNCSA</name>
<comment type="caution">
    <text evidence="2">The sequence shown here is derived from an EMBL/GenBank/DDBJ whole genome shotgun (WGS) entry which is preliminary data.</text>
</comment>
<evidence type="ECO:0000259" key="1">
    <source>
        <dbReference type="Pfam" id="PF13391"/>
    </source>
</evidence>